<accession>A0ACC4C8N4</accession>
<reference evidence="1 2" key="1">
    <citation type="journal article" date="2024" name="Plant Biotechnol. J.">
        <title>Genome and CRISPR/Cas9 system of a widespread forest tree (Populus alba) in the world.</title>
        <authorList>
            <person name="Liu Y.J."/>
            <person name="Jiang P.F."/>
            <person name="Han X.M."/>
            <person name="Li X.Y."/>
            <person name="Wang H.M."/>
            <person name="Wang Y.J."/>
            <person name="Wang X.X."/>
            <person name="Zeng Q.Y."/>
        </authorList>
    </citation>
    <scope>NUCLEOTIDE SEQUENCE [LARGE SCALE GENOMIC DNA]</scope>
    <source>
        <strain evidence="2">cv. PAL-ZL1</strain>
    </source>
</reference>
<comment type="caution">
    <text evidence="1">The sequence shown here is derived from an EMBL/GenBank/DDBJ whole genome shotgun (WGS) entry which is preliminary data.</text>
</comment>
<sequence>MVQISAAAFQSGSADVHSTAERMSDGAWRRGRALGLSSWWCFCSSVLCSPECEGEAGSTDTRSLLLQAPMCFTFFEPKRLQPISFSNPSQVRGYNIHVFNTKLFVFHRSGPLPSFETK</sequence>
<evidence type="ECO:0000313" key="1">
    <source>
        <dbReference type="EMBL" id="KAL3587270.1"/>
    </source>
</evidence>
<proteinExistence type="predicted"/>
<keyword evidence="2" id="KW-1185">Reference proteome</keyword>
<name>A0ACC4C8N4_POPAL</name>
<protein>
    <submittedName>
        <fullName evidence="1">Uncharacterized protein</fullName>
    </submittedName>
</protein>
<gene>
    <name evidence="1" type="ORF">D5086_014137</name>
</gene>
<evidence type="ECO:0000313" key="2">
    <source>
        <dbReference type="Proteomes" id="UP000309997"/>
    </source>
</evidence>
<organism evidence="1 2">
    <name type="scientific">Populus alba</name>
    <name type="common">White poplar</name>
    <dbReference type="NCBI Taxonomy" id="43335"/>
    <lineage>
        <taxon>Eukaryota</taxon>
        <taxon>Viridiplantae</taxon>
        <taxon>Streptophyta</taxon>
        <taxon>Embryophyta</taxon>
        <taxon>Tracheophyta</taxon>
        <taxon>Spermatophyta</taxon>
        <taxon>Magnoliopsida</taxon>
        <taxon>eudicotyledons</taxon>
        <taxon>Gunneridae</taxon>
        <taxon>Pentapetalae</taxon>
        <taxon>rosids</taxon>
        <taxon>fabids</taxon>
        <taxon>Malpighiales</taxon>
        <taxon>Salicaceae</taxon>
        <taxon>Saliceae</taxon>
        <taxon>Populus</taxon>
    </lineage>
</organism>
<dbReference type="EMBL" id="RCHU02000006">
    <property type="protein sequence ID" value="KAL3587270.1"/>
    <property type="molecule type" value="Genomic_DNA"/>
</dbReference>
<dbReference type="Proteomes" id="UP000309997">
    <property type="component" value="Unassembled WGS sequence"/>
</dbReference>